<organism evidence="1 2">
    <name type="scientific">Portunus trituberculatus</name>
    <name type="common">Swimming crab</name>
    <name type="synonym">Neptunus trituberculatus</name>
    <dbReference type="NCBI Taxonomy" id="210409"/>
    <lineage>
        <taxon>Eukaryota</taxon>
        <taxon>Metazoa</taxon>
        <taxon>Ecdysozoa</taxon>
        <taxon>Arthropoda</taxon>
        <taxon>Crustacea</taxon>
        <taxon>Multicrustacea</taxon>
        <taxon>Malacostraca</taxon>
        <taxon>Eumalacostraca</taxon>
        <taxon>Eucarida</taxon>
        <taxon>Decapoda</taxon>
        <taxon>Pleocyemata</taxon>
        <taxon>Brachyura</taxon>
        <taxon>Eubrachyura</taxon>
        <taxon>Portunoidea</taxon>
        <taxon>Portunidae</taxon>
        <taxon>Portuninae</taxon>
        <taxon>Portunus</taxon>
    </lineage>
</organism>
<dbReference type="AlphaFoldDB" id="A0A5B7JGP5"/>
<evidence type="ECO:0000313" key="2">
    <source>
        <dbReference type="Proteomes" id="UP000324222"/>
    </source>
</evidence>
<keyword evidence="2" id="KW-1185">Reference proteome</keyword>
<dbReference type="EMBL" id="VSRR010091363">
    <property type="protein sequence ID" value="MPC92467.1"/>
    <property type="molecule type" value="Genomic_DNA"/>
</dbReference>
<name>A0A5B7JGP5_PORTR</name>
<reference evidence="1 2" key="1">
    <citation type="submission" date="2019-05" db="EMBL/GenBank/DDBJ databases">
        <title>Another draft genome of Portunus trituberculatus and its Hox gene families provides insights of decapod evolution.</title>
        <authorList>
            <person name="Jeong J.-H."/>
            <person name="Song I."/>
            <person name="Kim S."/>
            <person name="Choi T."/>
            <person name="Kim D."/>
            <person name="Ryu S."/>
            <person name="Kim W."/>
        </authorList>
    </citation>
    <scope>NUCLEOTIDE SEQUENCE [LARGE SCALE GENOMIC DNA]</scope>
    <source>
        <tissue evidence="1">Muscle</tissue>
    </source>
</reference>
<protein>
    <submittedName>
        <fullName evidence="1">Uncharacterized protein</fullName>
    </submittedName>
</protein>
<proteinExistence type="predicted"/>
<evidence type="ECO:0000313" key="1">
    <source>
        <dbReference type="EMBL" id="MPC92467.1"/>
    </source>
</evidence>
<dbReference type="Proteomes" id="UP000324222">
    <property type="component" value="Unassembled WGS sequence"/>
</dbReference>
<accession>A0A5B7JGP5</accession>
<comment type="caution">
    <text evidence="1">The sequence shown here is derived from an EMBL/GenBank/DDBJ whole genome shotgun (WGS) entry which is preliminary data.</text>
</comment>
<gene>
    <name evidence="1" type="ORF">E2C01_087557</name>
</gene>
<sequence>MERIRMGRKRRRRKEENEQ</sequence>